<gene>
    <name evidence="1" type="ORF">RJT34_21543</name>
</gene>
<evidence type="ECO:0000313" key="1">
    <source>
        <dbReference type="EMBL" id="KAK7286503.1"/>
    </source>
</evidence>
<evidence type="ECO:0000313" key="2">
    <source>
        <dbReference type="Proteomes" id="UP001359559"/>
    </source>
</evidence>
<comment type="caution">
    <text evidence="1">The sequence shown here is derived from an EMBL/GenBank/DDBJ whole genome shotgun (WGS) entry which is preliminary data.</text>
</comment>
<protein>
    <submittedName>
        <fullName evidence="1">Uncharacterized protein</fullName>
    </submittedName>
</protein>
<name>A0AAN9P5S3_CLITE</name>
<keyword evidence="2" id="KW-1185">Reference proteome</keyword>
<dbReference type="EMBL" id="JAYKXN010000005">
    <property type="protein sequence ID" value="KAK7286503.1"/>
    <property type="molecule type" value="Genomic_DNA"/>
</dbReference>
<proteinExistence type="predicted"/>
<dbReference type="AlphaFoldDB" id="A0AAN9P5S3"/>
<accession>A0AAN9P5S3</accession>
<sequence>MLTTTKVYAFLFSIFTSKLVLRNRTLNSAIKFLPSNLIVDSCHPNSVTWNVVDQKLNCAPHWNVSYLGRCIVVESYVVVKLFFVSGFVFL</sequence>
<organism evidence="1 2">
    <name type="scientific">Clitoria ternatea</name>
    <name type="common">Butterfly pea</name>
    <dbReference type="NCBI Taxonomy" id="43366"/>
    <lineage>
        <taxon>Eukaryota</taxon>
        <taxon>Viridiplantae</taxon>
        <taxon>Streptophyta</taxon>
        <taxon>Embryophyta</taxon>
        <taxon>Tracheophyta</taxon>
        <taxon>Spermatophyta</taxon>
        <taxon>Magnoliopsida</taxon>
        <taxon>eudicotyledons</taxon>
        <taxon>Gunneridae</taxon>
        <taxon>Pentapetalae</taxon>
        <taxon>rosids</taxon>
        <taxon>fabids</taxon>
        <taxon>Fabales</taxon>
        <taxon>Fabaceae</taxon>
        <taxon>Papilionoideae</taxon>
        <taxon>50 kb inversion clade</taxon>
        <taxon>NPAAA clade</taxon>
        <taxon>indigoferoid/millettioid clade</taxon>
        <taxon>Phaseoleae</taxon>
        <taxon>Clitoria</taxon>
    </lineage>
</organism>
<dbReference type="Proteomes" id="UP001359559">
    <property type="component" value="Unassembled WGS sequence"/>
</dbReference>
<reference evidence="1 2" key="1">
    <citation type="submission" date="2024-01" db="EMBL/GenBank/DDBJ databases">
        <title>The genomes of 5 underutilized Papilionoideae crops provide insights into root nodulation and disease resistance.</title>
        <authorList>
            <person name="Yuan L."/>
        </authorList>
    </citation>
    <scope>NUCLEOTIDE SEQUENCE [LARGE SCALE GENOMIC DNA]</scope>
    <source>
        <strain evidence="1">LY-2023</strain>
        <tissue evidence="1">Leaf</tissue>
    </source>
</reference>